<dbReference type="Proteomes" id="UP000324022">
    <property type="component" value="Unassembled WGS sequence"/>
</dbReference>
<protein>
    <submittedName>
        <fullName evidence="2">Uncharacterized protein</fullName>
    </submittedName>
</protein>
<dbReference type="AlphaFoldDB" id="A0A5C3EEY8"/>
<organism evidence="2 3">
    <name type="scientific">Ustilago trichophora</name>
    <dbReference type="NCBI Taxonomy" id="86804"/>
    <lineage>
        <taxon>Eukaryota</taxon>
        <taxon>Fungi</taxon>
        <taxon>Dikarya</taxon>
        <taxon>Basidiomycota</taxon>
        <taxon>Ustilaginomycotina</taxon>
        <taxon>Ustilaginomycetes</taxon>
        <taxon>Ustilaginales</taxon>
        <taxon>Ustilaginaceae</taxon>
        <taxon>Ustilago</taxon>
    </lineage>
</organism>
<keyword evidence="3" id="KW-1185">Reference proteome</keyword>
<evidence type="ECO:0000256" key="1">
    <source>
        <dbReference type="SAM" id="MobiDB-lite"/>
    </source>
</evidence>
<feature type="region of interest" description="Disordered" evidence="1">
    <location>
        <begin position="85"/>
        <end position="106"/>
    </location>
</feature>
<evidence type="ECO:0000313" key="3">
    <source>
        <dbReference type="Proteomes" id="UP000324022"/>
    </source>
</evidence>
<proteinExistence type="predicted"/>
<accession>A0A5C3EEY8</accession>
<sequence>MECRLLCGSGMYDESRRWVGYGSAVGIFRVWEGWCLGLVSTEVQYAKLTRNGFENVGGNLSPCRGYMKHEVGSAGEEEDADRVVKWDGGGGGGSGGGSGDESRRGTISRVKERWLLMNVELEEEH</sequence>
<evidence type="ECO:0000313" key="2">
    <source>
        <dbReference type="EMBL" id="SPO29048.1"/>
    </source>
</evidence>
<reference evidence="2 3" key="1">
    <citation type="submission" date="2018-03" db="EMBL/GenBank/DDBJ databases">
        <authorList>
            <person name="Guldener U."/>
        </authorList>
    </citation>
    <scope>NUCLEOTIDE SEQUENCE [LARGE SCALE GENOMIC DNA]</scope>
    <source>
        <strain evidence="2 3">NBRC100155</strain>
    </source>
</reference>
<dbReference type="EMBL" id="OOIN01000026">
    <property type="protein sequence ID" value="SPO29048.1"/>
    <property type="molecule type" value="Genomic_DNA"/>
</dbReference>
<name>A0A5C3EEY8_9BASI</name>
<gene>
    <name evidence="2" type="ORF">UTRI_05622</name>
</gene>
<feature type="compositionally biased region" description="Gly residues" evidence="1">
    <location>
        <begin position="87"/>
        <end position="99"/>
    </location>
</feature>